<dbReference type="InterPro" id="IPR007387">
    <property type="entry name" value="TRAP_DctQ"/>
</dbReference>
<dbReference type="OrthoDB" id="9794346at2"/>
<comment type="subcellular location">
    <subcellularLocation>
        <location evidence="1 9">Cell inner membrane</location>
        <topology evidence="1 9">Multi-pass membrane protein</topology>
    </subcellularLocation>
</comment>
<dbReference type="Proteomes" id="UP000184191">
    <property type="component" value="Unassembled WGS sequence"/>
</dbReference>
<evidence type="ECO:0000259" key="10">
    <source>
        <dbReference type="Pfam" id="PF04290"/>
    </source>
</evidence>
<evidence type="ECO:0000256" key="8">
    <source>
        <dbReference type="ARBA" id="ARBA00038436"/>
    </source>
</evidence>
<comment type="subunit">
    <text evidence="9">The complex comprises the extracytoplasmic solute receptor protein and the two transmembrane proteins.</text>
</comment>
<feature type="transmembrane region" description="Helical" evidence="9">
    <location>
        <begin position="18"/>
        <end position="37"/>
    </location>
</feature>
<dbReference type="Pfam" id="PF04290">
    <property type="entry name" value="DctQ"/>
    <property type="match status" value="1"/>
</dbReference>
<dbReference type="EMBL" id="FRBN01000024">
    <property type="protein sequence ID" value="SHL65014.1"/>
    <property type="molecule type" value="Genomic_DNA"/>
</dbReference>
<keyword evidence="2 9" id="KW-0813">Transport</keyword>
<keyword evidence="5 9" id="KW-0812">Transmembrane</keyword>
<proteinExistence type="inferred from homology"/>
<dbReference type="STRING" id="1054996.SAMN05444414_12446"/>
<dbReference type="GO" id="GO:0022857">
    <property type="term" value="F:transmembrane transporter activity"/>
    <property type="evidence" value="ECO:0007669"/>
    <property type="project" value="UniProtKB-UniRule"/>
</dbReference>
<evidence type="ECO:0000313" key="12">
    <source>
        <dbReference type="Proteomes" id="UP000184191"/>
    </source>
</evidence>
<evidence type="ECO:0000256" key="5">
    <source>
        <dbReference type="ARBA" id="ARBA00022692"/>
    </source>
</evidence>
<evidence type="ECO:0000256" key="2">
    <source>
        <dbReference type="ARBA" id="ARBA00022448"/>
    </source>
</evidence>
<feature type="transmembrane region" description="Helical" evidence="9">
    <location>
        <begin position="49"/>
        <end position="70"/>
    </location>
</feature>
<evidence type="ECO:0000256" key="3">
    <source>
        <dbReference type="ARBA" id="ARBA00022475"/>
    </source>
</evidence>
<sequence length="201" mass="23020">MPKPILAYIRAIDAMNYFIGRFAMYLIFALIGVLLWSSFSKAFFTPSHWTLETAQFVMVAYYVLGGPYSIQLGSNVRMDLFYGGWSVRQRAWFDAFTVLFLLFYLGILLYGAISSTAYSLGYFGTEPFAFFWDLFVTFVTQGTSGATEKIGFMERSPTAWRPYLWPVKTILCIGVFLMLLQSLAEFFRDIGRIREEASDVV</sequence>
<accession>A0A1M7CCQ9</accession>
<name>A0A1M7CCQ9_9RHOB</name>
<organism evidence="11 12">
    <name type="scientific">Roseovarius marisflavi</name>
    <dbReference type="NCBI Taxonomy" id="1054996"/>
    <lineage>
        <taxon>Bacteria</taxon>
        <taxon>Pseudomonadati</taxon>
        <taxon>Pseudomonadota</taxon>
        <taxon>Alphaproteobacteria</taxon>
        <taxon>Rhodobacterales</taxon>
        <taxon>Roseobacteraceae</taxon>
        <taxon>Roseovarius</taxon>
    </lineage>
</organism>
<keyword evidence="7 9" id="KW-0472">Membrane</keyword>
<comment type="similarity">
    <text evidence="8 9">Belongs to the TRAP transporter small permease family.</text>
</comment>
<keyword evidence="6 9" id="KW-1133">Transmembrane helix</keyword>
<dbReference type="InterPro" id="IPR055348">
    <property type="entry name" value="DctQ"/>
</dbReference>
<keyword evidence="3" id="KW-1003">Cell membrane</keyword>
<evidence type="ECO:0000256" key="6">
    <source>
        <dbReference type="ARBA" id="ARBA00022989"/>
    </source>
</evidence>
<dbReference type="RefSeq" id="WP_073199960.1">
    <property type="nucleotide sequence ID" value="NZ_FRBN01000024.1"/>
</dbReference>
<evidence type="ECO:0000256" key="4">
    <source>
        <dbReference type="ARBA" id="ARBA00022519"/>
    </source>
</evidence>
<keyword evidence="4 9" id="KW-0997">Cell inner membrane</keyword>
<evidence type="ECO:0000313" key="11">
    <source>
        <dbReference type="EMBL" id="SHL65014.1"/>
    </source>
</evidence>
<evidence type="ECO:0000256" key="9">
    <source>
        <dbReference type="RuleBase" id="RU369079"/>
    </source>
</evidence>
<feature type="domain" description="Tripartite ATP-independent periplasmic transporters DctQ component" evidence="10">
    <location>
        <begin position="30"/>
        <end position="123"/>
    </location>
</feature>
<keyword evidence="12" id="KW-1185">Reference proteome</keyword>
<evidence type="ECO:0000256" key="1">
    <source>
        <dbReference type="ARBA" id="ARBA00004429"/>
    </source>
</evidence>
<dbReference type="GO" id="GO:0005886">
    <property type="term" value="C:plasma membrane"/>
    <property type="evidence" value="ECO:0007669"/>
    <property type="project" value="UniProtKB-SubCell"/>
</dbReference>
<evidence type="ECO:0000256" key="7">
    <source>
        <dbReference type="ARBA" id="ARBA00023136"/>
    </source>
</evidence>
<dbReference type="AlphaFoldDB" id="A0A1M7CCQ9"/>
<protein>
    <recommendedName>
        <fullName evidence="9">TRAP transporter small permease protein</fullName>
    </recommendedName>
</protein>
<dbReference type="PANTHER" id="PTHR35011">
    <property type="entry name" value="2,3-DIKETO-L-GULONATE TRAP TRANSPORTER SMALL PERMEASE PROTEIN YIAM"/>
    <property type="match status" value="1"/>
</dbReference>
<comment type="function">
    <text evidence="9">Part of the tripartite ATP-independent periplasmic (TRAP) transport system.</text>
</comment>
<feature type="transmembrane region" description="Helical" evidence="9">
    <location>
        <begin position="91"/>
        <end position="113"/>
    </location>
</feature>
<reference evidence="12" key="1">
    <citation type="submission" date="2016-11" db="EMBL/GenBank/DDBJ databases">
        <authorList>
            <person name="Varghese N."/>
            <person name="Submissions S."/>
        </authorList>
    </citation>
    <scope>NUCLEOTIDE SEQUENCE [LARGE SCALE GENOMIC DNA]</scope>
    <source>
        <strain evidence="12">DSM 29327</strain>
    </source>
</reference>
<gene>
    <name evidence="11" type="ORF">SAMN05444414_12446</name>
</gene>
<feature type="transmembrane region" description="Helical" evidence="9">
    <location>
        <begin position="163"/>
        <end position="184"/>
    </location>
</feature>
<dbReference type="PANTHER" id="PTHR35011:SF4">
    <property type="entry name" value="SLL1102 PROTEIN"/>
    <property type="match status" value="1"/>
</dbReference>